<evidence type="ECO:0000313" key="1">
    <source>
        <dbReference type="EMBL" id="CAD8100248.1"/>
    </source>
</evidence>
<organism evidence="1 2">
    <name type="scientific">Paramecium sonneborni</name>
    <dbReference type="NCBI Taxonomy" id="65129"/>
    <lineage>
        <taxon>Eukaryota</taxon>
        <taxon>Sar</taxon>
        <taxon>Alveolata</taxon>
        <taxon>Ciliophora</taxon>
        <taxon>Intramacronucleata</taxon>
        <taxon>Oligohymenophorea</taxon>
        <taxon>Peniculida</taxon>
        <taxon>Parameciidae</taxon>
        <taxon>Paramecium</taxon>
    </lineage>
</organism>
<dbReference type="OrthoDB" id="302010at2759"/>
<comment type="caution">
    <text evidence="1">The sequence shown here is derived from an EMBL/GenBank/DDBJ whole genome shotgun (WGS) entry which is preliminary data.</text>
</comment>
<keyword evidence="2" id="KW-1185">Reference proteome</keyword>
<gene>
    <name evidence="1" type="ORF">PSON_ATCC_30995.1.T0730151</name>
</gene>
<name>A0A8S1PC50_9CILI</name>
<proteinExistence type="predicted"/>
<reference evidence="1" key="1">
    <citation type="submission" date="2021-01" db="EMBL/GenBank/DDBJ databases">
        <authorList>
            <consortium name="Genoscope - CEA"/>
            <person name="William W."/>
        </authorList>
    </citation>
    <scope>NUCLEOTIDE SEQUENCE</scope>
</reference>
<dbReference type="AlphaFoldDB" id="A0A8S1PC50"/>
<accession>A0A8S1PC50</accession>
<evidence type="ECO:0000313" key="2">
    <source>
        <dbReference type="Proteomes" id="UP000692954"/>
    </source>
</evidence>
<dbReference type="EMBL" id="CAJJDN010000073">
    <property type="protein sequence ID" value="CAD8100248.1"/>
    <property type="molecule type" value="Genomic_DNA"/>
</dbReference>
<dbReference type="Proteomes" id="UP000692954">
    <property type="component" value="Unassembled WGS sequence"/>
</dbReference>
<protein>
    <submittedName>
        <fullName evidence="1">Uncharacterized protein</fullName>
    </submittedName>
</protein>
<sequence length="508" mass="61527">MKYKKFLTSESLFQMVKSMDLVQLRYLENRINIAYQLNIEFVGLYMAFQENFPFFEIYLGTNIKNQHQDFSEMLKVIKKRKSESFDNLKQNEQKNEIYCCLQQHTQHGDNLKIKVELIQQYLEFVSSQFTQFKWNRMDEINKHPLYSYLIDDIDYVTKSELVIPSFWLQMDTFLLPPALVNQSTFFDYIIRADTYQQSKTLSQYNKISNQIAIYLFEIRDLLQQFANKKLQIQIFPSLFNFNFIRKDNQEPFYLNKKHFEIFIVQNSRVYAQTRSQTSYFADYLEYNNQIQLKIFNFYPFDQIGQGLILIQNNKYREENTKEFQQYWSKLYKQKHPTQGDVESLQIQVLSLEYLHSLNCKVNSPFEYIQHIIDQETMRCRKCKEQIYDYGTLFYDFSFYQFFQCLRDILLSPYYIDIPGVYICPITLMLLGVKKNFKISSQILNEKGEHLLTLYNQALKFDFREEYDDNDEDEQFYEIMNGIREKNLEKILNDFNDDDEQDNEEQNEK</sequence>